<comment type="catalytic activity">
    <reaction evidence="1">
        <text>ATP + protein L-histidine = ADP + protein N-phospho-L-histidine.</text>
        <dbReference type="EC" id="2.7.13.3"/>
    </reaction>
</comment>
<evidence type="ECO:0000256" key="4">
    <source>
        <dbReference type="ARBA" id="ARBA00022679"/>
    </source>
</evidence>
<dbReference type="SUPFAM" id="SSF55874">
    <property type="entry name" value="ATPase domain of HSP90 chaperone/DNA topoisomerase II/histidine kinase"/>
    <property type="match status" value="1"/>
</dbReference>
<gene>
    <name evidence="14" type="ORF">ACFPIH_54950</name>
</gene>
<dbReference type="Pfam" id="PF02518">
    <property type="entry name" value="HATPase_c"/>
    <property type="match status" value="1"/>
</dbReference>
<dbReference type="Gene3D" id="1.20.5.1930">
    <property type="match status" value="1"/>
</dbReference>
<comment type="caution">
    <text evidence="14">The sequence shown here is derived from an EMBL/GenBank/DDBJ whole genome shotgun (WGS) entry which is preliminary data.</text>
</comment>
<feature type="transmembrane region" description="Helical" evidence="10">
    <location>
        <begin position="50"/>
        <end position="67"/>
    </location>
</feature>
<evidence type="ECO:0000313" key="15">
    <source>
        <dbReference type="Proteomes" id="UP001595839"/>
    </source>
</evidence>
<feature type="domain" description="Signal transduction histidine kinase subgroup 3 dimerisation and phosphoacceptor" evidence="12">
    <location>
        <begin position="194"/>
        <end position="259"/>
    </location>
</feature>
<dbReference type="InterPro" id="IPR003594">
    <property type="entry name" value="HATPase_dom"/>
</dbReference>
<dbReference type="Pfam" id="PF07730">
    <property type="entry name" value="HisKA_3"/>
    <property type="match status" value="1"/>
</dbReference>
<dbReference type="EC" id="2.7.13.3" evidence="2"/>
<feature type="transmembrane region" description="Helical" evidence="10">
    <location>
        <begin position="74"/>
        <end position="98"/>
    </location>
</feature>
<keyword evidence="4" id="KW-0808">Transferase</keyword>
<keyword evidence="10" id="KW-0472">Membrane</keyword>
<evidence type="ECO:0000256" key="3">
    <source>
        <dbReference type="ARBA" id="ARBA00022553"/>
    </source>
</evidence>
<evidence type="ECO:0000256" key="8">
    <source>
        <dbReference type="ARBA" id="ARBA00023012"/>
    </source>
</evidence>
<keyword evidence="9" id="KW-0175">Coiled coil</keyword>
<dbReference type="PANTHER" id="PTHR24421">
    <property type="entry name" value="NITRATE/NITRITE SENSOR PROTEIN NARX-RELATED"/>
    <property type="match status" value="1"/>
</dbReference>
<dbReference type="Gene3D" id="3.30.565.10">
    <property type="entry name" value="Histidine kinase-like ATPase, C-terminal domain"/>
    <property type="match status" value="1"/>
</dbReference>
<sequence length="415" mass="43969">MSSPPPRVPEPPRVPKSPWITDAALAAALFACAFPGSVITFPGQDLDVPWWPGVLLAGVSCAALNLRRTHPRRTVLLTLACATAASALGYLLTVLLLAPLMVALYTLAAATDRRTANTFAFTSVALLIGTGLAAGPPSEPLVLKLLGPTAWLLLPTSLGTLSRLRAAYLDAVQDRIEHAERTREEETRRRVAEERMRIARDLHDVVAHHLVLANLQAGAVARQLPGRPEDAARLVNELTGTTACALRELKATVGLLREQGDTEETAAFDRPTPGLAQLPDLAASFKGAGLEVSVRTEGEAKPLTAGADLTAYRIVQEALTNVTKHAAADSAEVRLVYGRDRLAVTVTNESGAPRPARTASPGGDSGYGLIGMRERARSAGGHVWTGHRPQGGFVVVTELPLRPAQMGTTNESHPA</sequence>
<dbReference type="InterPro" id="IPR055558">
    <property type="entry name" value="DUF7134"/>
</dbReference>
<evidence type="ECO:0000313" key="14">
    <source>
        <dbReference type="EMBL" id="MFC4508390.1"/>
    </source>
</evidence>
<keyword evidence="10" id="KW-0812">Transmembrane</keyword>
<dbReference type="InterPro" id="IPR011712">
    <property type="entry name" value="Sig_transdc_His_kin_sub3_dim/P"/>
</dbReference>
<dbReference type="InterPro" id="IPR050482">
    <property type="entry name" value="Sensor_HK_TwoCompSys"/>
</dbReference>
<evidence type="ECO:0000259" key="13">
    <source>
        <dbReference type="Pfam" id="PF23539"/>
    </source>
</evidence>
<evidence type="ECO:0000256" key="7">
    <source>
        <dbReference type="ARBA" id="ARBA00022840"/>
    </source>
</evidence>
<evidence type="ECO:0000256" key="1">
    <source>
        <dbReference type="ARBA" id="ARBA00000085"/>
    </source>
</evidence>
<dbReference type="InterPro" id="IPR036890">
    <property type="entry name" value="HATPase_C_sf"/>
</dbReference>
<proteinExistence type="predicted"/>
<keyword evidence="3" id="KW-0597">Phosphoprotein</keyword>
<dbReference type="GO" id="GO:0016301">
    <property type="term" value="F:kinase activity"/>
    <property type="evidence" value="ECO:0007669"/>
    <property type="project" value="UniProtKB-KW"/>
</dbReference>
<feature type="domain" description="Histidine kinase/HSP90-like ATPase" evidence="11">
    <location>
        <begin position="310"/>
        <end position="402"/>
    </location>
</feature>
<evidence type="ECO:0000256" key="9">
    <source>
        <dbReference type="SAM" id="Coils"/>
    </source>
</evidence>
<dbReference type="Pfam" id="PF23539">
    <property type="entry name" value="DUF7134"/>
    <property type="match status" value="1"/>
</dbReference>
<dbReference type="CDD" id="cd16917">
    <property type="entry name" value="HATPase_UhpB-NarQ-NarX-like"/>
    <property type="match status" value="1"/>
</dbReference>
<evidence type="ECO:0000256" key="2">
    <source>
        <dbReference type="ARBA" id="ARBA00012438"/>
    </source>
</evidence>
<evidence type="ECO:0000259" key="11">
    <source>
        <dbReference type="Pfam" id="PF02518"/>
    </source>
</evidence>
<feature type="domain" description="DUF7134" evidence="13">
    <location>
        <begin position="17"/>
        <end position="130"/>
    </location>
</feature>
<reference evidence="15" key="1">
    <citation type="journal article" date="2019" name="Int. J. Syst. Evol. Microbiol.">
        <title>The Global Catalogue of Microorganisms (GCM) 10K type strain sequencing project: providing services to taxonomists for standard genome sequencing and annotation.</title>
        <authorList>
            <consortium name="The Broad Institute Genomics Platform"/>
            <consortium name="The Broad Institute Genome Sequencing Center for Infectious Disease"/>
            <person name="Wu L."/>
            <person name="Ma J."/>
        </authorList>
    </citation>
    <scope>NUCLEOTIDE SEQUENCE [LARGE SCALE GENOMIC DNA]</scope>
    <source>
        <strain evidence="15">CGMCC 4.7177</strain>
    </source>
</reference>
<evidence type="ECO:0000256" key="6">
    <source>
        <dbReference type="ARBA" id="ARBA00022777"/>
    </source>
</evidence>
<feature type="coiled-coil region" evidence="9">
    <location>
        <begin position="169"/>
        <end position="196"/>
    </location>
</feature>
<keyword evidence="8" id="KW-0902">Two-component regulatory system</keyword>
<organism evidence="14 15">
    <name type="scientific">Streptomyces vulcanius</name>
    <dbReference type="NCBI Taxonomy" id="1441876"/>
    <lineage>
        <taxon>Bacteria</taxon>
        <taxon>Bacillati</taxon>
        <taxon>Actinomycetota</taxon>
        <taxon>Actinomycetes</taxon>
        <taxon>Kitasatosporales</taxon>
        <taxon>Streptomycetaceae</taxon>
        <taxon>Streptomyces</taxon>
    </lineage>
</organism>
<accession>A0ABV9B813</accession>
<dbReference type="EMBL" id="JBHSFK010000078">
    <property type="protein sequence ID" value="MFC4508390.1"/>
    <property type="molecule type" value="Genomic_DNA"/>
</dbReference>
<keyword evidence="7" id="KW-0067">ATP-binding</keyword>
<evidence type="ECO:0000256" key="5">
    <source>
        <dbReference type="ARBA" id="ARBA00022741"/>
    </source>
</evidence>
<keyword evidence="6 14" id="KW-0418">Kinase</keyword>
<keyword evidence="10" id="KW-1133">Transmembrane helix</keyword>
<name>A0ABV9B813_9ACTN</name>
<dbReference type="PANTHER" id="PTHR24421:SF10">
    <property type="entry name" value="NITRATE_NITRITE SENSOR PROTEIN NARQ"/>
    <property type="match status" value="1"/>
</dbReference>
<protein>
    <recommendedName>
        <fullName evidence="2">histidine kinase</fullName>
        <ecNumber evidence="2">2.7.13.3</ecNumber>
    </recommendedName>
</protein>
<dbReference type="Proteomes" id="UP001595839">
    <property type="component" value="Unassembled WGS sequence"/>
</dbReference>
<dbReference type="RefSeq" id="WP_381187433.1">
    <property type="nucleotide sequence ID" value="NZ_JBHSFK010000078.1"/>
</dbReference>
<keyword evidence="15" id="KW-1185">Reference proteome</keyword>
<evidence type="ECO:0000259" key="12">
    <source>
        <dbReference type="Pfam" id="PF07730"/>
    </source>
</evidence>
<evidence type="ECO:0000256" key="10">
    <source>
        <dbReference type="SAM" id="Phobius"/>
    </source>
</evidence>
<keyword evidence="5" id="KW-0547">Nucleotide-binding</keyword>